<dbReference type="EMBL" id="JXXK01000068">
    <property type="protein sequence ID" value="KJF38194.1"/>
    <property type="molecule type" value="Genomic_DNA"/>
</dbReference>
<name>A0A0D8IUP6_9FIRM</name>
<dbReference type="Proteomes" id="UP000053433">
    <property type="component" value="Unassembled WGS sequence"/>
</dbReference>
<evidence type="ECO:0000313" key="4">
    <source>
        <dbReference type="Proteomes" id="UP000053433"/>
    </source>
</evidence>
<proteinExistence type="predicted"/>
<reference evidence="2 4" key="2">
    <citation type="submission" date="2015-10" db="EMBL/GenBank/DDBJ databases">
        <title>A novel member of the family Ruminococcaceae isolated from human faeces.</title>
        <authorList>
            <person name="Shkoporov A.N."/>
            <person name="Chaplin A.V."/>
            <person name="Motuzova O.V."/>
            <person name="Kafarskaia L.I."/>
            <person name="Efimov B.A."/>
        </authorList>
    </citation>
    <scope>NUCLEOTIDE SEQUENCE [LARGE SCALE GENOMIC DNA]</scope>
    <source>
        <strain evidence="2 4">668</strain>
    </source>
</reference>
<accession>A0A0D8IUP6</accession>
<dbReference type="GeneID" id="42858717"/>
<keyword evidence="3" id="KW-1185">Reference proteome</keyword>
<evidence type="ECO:0000313" key="3">
    <source>
        <dbReference type="Proteomes" id="UP000032483"/>
    </source>
</evidence>
<reference evidence="1" key="1">
    <citation type="submission" date="2015-02" db="EMBL/GenBank/DDBJ databases">
        <title>A novel member of the family Ruminococcaceae isolated from human feces.</title>
        <authorList>
            <person name="Shkoporov A.N."/>
            <person name="Chaplin A.V."/>
            <person name="Motuzova O.V."/>
            <person name="Kafarskaia L.I."/>
            <person name="Khokhlova E.V."/>
            <person name="Efimov B.A."/>
        </authorList>
    </citation>
    <scope>NUCLEOTIDE SEQUENCE [LARGE SCALE GENOMIC DNA]</scope>
    <source>
        <strain evidence="1">585-1</strain>
    </source>
</reference>
<evidence type="ECO:0000313" key="1">
    <source>
        <dbReference type="EMBL" id="KJF38194.1"/>
    </source>
</evidence>
<dbReference type="AlphaFoldDB" id="A0A0D8IUP6"/>
<sequence length="144" mass="16211">MKSIRNVDVLYTIHEKSRVLEECICRVESACDTGHFESVDSALRTKPELRAALGTYIRQLLALLGMLTPQAYSTASLDVRDVQDLLQALQWEPDKASAFWPDLCDACRTLYRLSGEQLDIYVRLTQPAYAADLHLVEPDTLPPS</sequence>
<dbReference type="EMBL" id="LMUA01000090">
    <property type="protein sequence ID" value="KUE74502.1"/>
    <property type="molecule type" value="Genomic_DNA"/>
</dbReference>
<accession>A0A0W7TL96</accession>
<dbReference type="Proteomes" id="UP000032483">
    <property type="component" value="Unassembled WGS sequence"/>
</dbReference>
<comment type="caution">
    <text evidence="1">The sequence shown here is derived from an EMBL/GenBank/DDBJ whole genome shotgun (WGS) entry which is preliminary data.</text>
</comment>
<dbReference type="RefSeq" id="WP_050006760.1">
    <property type="nucleotide sequence ID" value="NZ_DAWBJP010000106.1"/>
</dbReference>
<protein>
    <submittedName>
        <fullName evidence="1">Uncharacterized protein</fullName>
    </submittedName>
</protein>
<evidence type="ECO:0000313" key="2">
    <source>
        <dbReference type="EMBL" id="KUE74502.1"/>
    </source>
</evidence>
<organism evidence="1 3">
    <name type="scientific">Ruthenibacterium lactatiformans</name>
    <dbReference type="NCBI Taxonomy" id="1550024"/>
    <lineage>
        <taxon>Bacteria</taxon>
        <taxon>Bacillati</taxon>
        <taxon>Bacillota</taxon>
        <taxon>Clostridia</taxon>
        <taxon>Eubacteriales</taxon>
        <taxon>Oscillospiraceae</taxon>
        <taxon>Ruthenibacterium</taxon>
    </lineage>
</organism>
<gene>
    <name evidence="2" type="ORF">ASJ35_18975</name>
    <name evidence="1" type="ORF">TQ39_19535</name>
</gene>